<evidence type="ECO:0000256" key="1">
    <source>
        <dbReference type="SAM" id="SignalP"/>
    </source>
</evidence>
<protein>
    <recommendedName>
        <fullName evidence="4">Secreted protein</fullName>
    </recommendedName>
</protein>
<proteinExistence type="predicted"/>
<reference evidence="2" key="1">
    <citation type="submission" date="2020-07" db="EMBL/GenBank/DDBJ databases">
        <title>Huge and variable diversity of episymbiotic CPR bacteria and DPANN archaea in groundwater ecosystems.</title>
        <authorList>
            <person name="He C.Y."/>
            <person name="Keren R."/>
            <person name="Whittaker M."/>
            <person name="Farag I.F."/>
            <person name="Doudna J."/>
            <person name="Cate J.H.D."/>
            <person name="Banfield J.F."/>
        </authorList>
    </citation>
    <scope>NUCLEOTIDE SEQUENCE</scope>
    <source>
        <strain evidence="2">NC_groundwater_1664_Pr3_B-0.1um_52_9</strain>
    </source>
</reference>
<sequence>MFRSLMIFALAIVVVASSVSWTNASQPFPQAPATISWLPHGYGATVYVDNTVFTRQKSPHGFRSSPEHTGSWGQPLWGWDVNGYYRGPQAQRVDPVDCQLPIGLIYPENTPPPPPIRK</sequence>
<keyword evidence="1" id="KW-0732">Signal</keyword>
<dbReference type="AlphaFoldDB" id="A0A9D6V4G7"/>
<comment type="caution">
    <text evidence="2">The sequence shown here is derived from an EMBL/GenBank/DDBJ whole genome shotgun (WGS) entry which is preliminary data.</text>
</comment>
<feature type="chain" id="PRO_5039352216" description="Secreted protein" evidence="1">
    <location>
        <begin position="25"/>
        <end position="118"/>
    </location>
</feature>
<name>A0A9D6V4G7_9BACT</name>
<organism evidence="2 3">
    <name type="scientific">Desulfomonile tiedjei</name>
    <dbReference type="NCBI Taxonomy" id="2358"/>
    <lineage>
        <taxon>Bacteria</taxon>
        <taxon>Pseudomonadati</taxon>
        <taxon>Thermodesulfobacteriota</taxon>
        <taxon>Desulfomonilia</taxon>
        <taxon>Desulfomonilales</taxon>
        <taxon>Desulfomonilaceae</taxon>
        <taxon>Desulfomonile</taxon>
    </lineage>
</organism>
<evidence type="ECO:0000313" key="3">
    <source>
        <dbReference type="Proteomes" id="UP000807825"/>
    </source>
</evidence>
<evidence type="ECO:0000313" key="2">
    <source>
        <dbReference type="EMBL" id="MBI5251374.1"/>
    </source>
</evidence>
<dbReference type="Proteomes" id="UP000807825">
    <property type="component" value="Unassembled WGS sequence"/>
</dbReference>
<dbReference type="EMBL" id="JACRDE010000468">
    <property type="protein sequence ID" value="MBI5251374.1"/>
    <property type="molecule type" value="Genomic_DNA"/>
</dbReference>
<accession>A0A9D6V4G7</accession>
<feature type="signal peptide" evidence="1">
    <location>
        <begin position="1"/>
        <end position="24"/>
    </location>
</feature>
<gene>
    <name evidence="2" type="ORF">HY912_17940</name>
</gene>
<evidence type="ECO:0008006" key="4">
    <source>
        <dbReference type="Google" id="ProtNLM"/>
    </source>
</evidence>